<protein>
    <recommendedName>
        <fullName evidence="2">Cysteine dioxygenase</fullName>
    </recommendedName>
</protein>
<dbReference type="InterPro" id="IPR014710">
    <property type="entry name" value="RmlC-like_jellyroll"/>
</dbReference>
<organism evidence="1">
    <name type="scientific">viral metagenome</name>
    <dbReference type="NCBI Taxonomy" id="1070528"/>
    <lineage>
        <taxon>unclassified sequences</taxon>
        <taxon>metagenomes</taxon>
        <taxon>organismal metagenomes</taxon>
    </lineage>
</organism>
<dbReference type="InterPro" id="IPR011051">
    <property type="entry name" value="RmlC_Cupin_sf"/>
</dbReference>
<evidence type="ECO:0000313" key="1">
    <source>
        <dbReference type="EMBL" id="QHU12787.1"/>
    </source>
</evidence>
<reference evidence="1" key="1">
    <citation type="journal article" date="2020" name="Nature">
        <title>Giant virus diversity and host interactions through global metagenomics.</title>
        <authorList>
            <person name="Schulz F."/>
            <person name="Roux S."/>
            <person name="Paez-Espino D."/>
            <person name="Jungbluth S."/>
            <person name="Walsh D.A."/>
            <person name="Denef V.J."/>
            <person name="McMahon K.D."/>
            <person name="Konstantinidis K.T."/>
            <person name="Eloe-Fadrosh E.A."/>
            <person name="Kyrpides N.C."/>
            <person name="Woyke T."/>
        </authorList>
    </citation>
    <scope>NUCLEOTIDE SEQUENCE</scope>
    <source>
        <strain evidence="1">GVMAG-S-1101172-89</strain>
    </source>
</reference>
<evidence type="ECO:0008006" key="2">
    <source>
        <dbReference type="Google" id="ProtNLM"/>
    </source>
</evidence>
<dbReference type="EMBL" id="MN740809">
    <property type="protein sequence ID" value="QHU12787.1"/>
    <property type="molecule type" value="Genomic_DNA"/>
</dbReference>
<dbReference type="Gene3D" id="2.60.120.10">
    <property type="entry name" value="Jelly Rolls"/>
    <property type="match status" value="1"/>
</dbReference>
<sequence length="401" mass="45243">MPTKSLKITVKDKSTKLPIKGQGVILFNRTSTTNAKFAFFSSGRTNKLSVEFSESGIHVSTNNGPLIDSTNTKGLVVDLTVPYWFSLDSQNQILLSGIGEPRMETVIYSYRFPTALHTSNREFLESLSHVVYDCDNTHLSNGFTPLKILRDPITDSVPLTLKDMATLTMDDVASGSCMPVANLPATSQKLYNCIAGPKFSLDSPEFPEFYKAIEYSIATPGCWCYETLKKKATEFSKDRPNILETYLRITLGQNNGESPGVPYVMEIWPAAHYSPVHSHAGAEAVIRVLEGGIHVDLYPYLSKDVVPFVRADFVKGDIMWISPTLNQTHQLKNTTGSACITIQCYMYDETDDKHYDYFDYLDEKGVVQQYEPDSDMDFVAFKELIFEEWSVKPRWCCFKRH</sequence>
<proteinExistence type="predicted"/>
<dbReference type="AlphaFoldDB" id="A0A6C0K7Y0"/>
<dbReference type="SUPFAM" id="SSF51182">
    <property type="entry name" value="RmlC-like cupins"/>
    <property type="match status" value="1"/>
</dbReference>
<accession>A0A6C0K7Y0</accession>
<name>A0A6C0K7Y0_9ZZZZ</name>